<dbReference type="AlphaFoldDB" id="A0ABD0S2C1"/>
<reference evidence="1 2" key="1">
    <citation type="submission" date="2024-06" db="EMBL/GenBank/DDBJ databases">
        <title>A chromosome-level genome assembly of beet webworm, Loxostege sticticalis.</title>
        <authorList>
            <person name="Zhang Y."/>
        </authorList>
    </citation>
    <scope>NUCLEOTIDE SEQUENCE [LARGE SCALE GENOMIC DNA]</scope>
    <source>
        <strain evidence="1">AQ028</strain>
        <tissue evidence="1">Male pupae</tissue>
    </source>
</reference>
<organism evidence="1 2">
    <name type="scientific">Loxostege sticticalis</name>
    <name type="common">Beet webworm moth</name>
    <dbReference type="NCBI Taxonomy" id="481309"/>
    <lineage>
        <taxon>Eukaryota</taxon>
        <taxon>Metazoa</taxon>
        <taxon>Ecdysozoa</taxon>
        <taxon>Arthropoda</taxon>
        <taxon>Hexapoda</taxon>
        <taxon>Insecta</taxon>
        <taxon>Pterygota</taxon>
        <taxon>Neoptera</taxon>
        <taxon>Endopterygota</taxon>
        <taxon>Lepidoptera</taxon>
        <taxon>Glossata</taxon>
        <taxon>Ditrysia</taxon>
        <taxon>Pyraloidea</taxon>
        <taxon>Crambidae</taxon>
        <taxon>Pyraustinae</taxon>
        <taxon>Loxostege</taxon>
    </lineage>
</organism>
<gene>
    <name evidence="1" type="ORF">ABMA28_017375</name>
</gene>
<name>A0ABD0S2C1_LOXSC</name>
<evidence type="ECO:0000313" key="1">
    <source>
        <dbReference type="EMBL" id="KAL0803390.1"/>
    </source>
</evidence>
<evidence type="ECO:0000313" key="2">
    <source>
        <dbReference type="Proteomes" id="UP001549921"/>
    </source>
</evidence>
<proteinExistence type="predicted"/>
<accession>A0ABD0S2C1</accession>
<sequence>MVLLSPSISALRKMLAECEAYAVEHGLRYNSKKTEIVIFESRGKTPSYVPPVSLDGNVLNVVCKFKYLGHIVTSNLKDDLDIERERRALAVRGNMLARRFAKCSKQVKITLFKAFCQVFYTSSLWVDYTQRAYNALRIQYNNVFRTLLKLPRFCSASLMFAQEHTDDFYAIRRKRIASLLSRLRASCNSVLSIIACKMDCPILKYWVGLLIRKPTNID</sequence>
<protein>
    <recommendedName>
        <fullName evidence="3">Reverse transcriptase</fullName>
    </recommendedName>
</protein>
<evidence type="ECO:0008006" key="3">
    <source>
        <dbReference type="Google" id="ProtNLM"/>
    </source>
</evidence>
<dbReference type="Proteomes" id="UP001549921">
    <property type="component" value="Unassembled WGS sequence"/>
</dbReference>
<dbReference type="EMBL" id="JBEDNZ010000036">
    <property type="protein sequence ID" value="KAL0803390.1"/>
    <property type="molecule type" value="Genomic_DNA"/>
</dbReference>
<comment type="caution">
    <text evidence="1">The sequence shown here is derived from an EMBL/GenBank/DDBJ whole genome shotgun (WGS) entry which is preliminary data.</text>
</comment>